<keyword evidence="2" id="KW-0472">Membrane</keyword>
<dbReference type="InterPro" id="IPR001245">
    <property type="entry name" value="Ser-Thr/Tyr_kinase_cat_dom"/>
</dbReference>
<dbReference type="GO" id="GO:0005524">
    <property type="term" value="F:ATP binding"/>
    <property type="evidence" value="ECO:0007669"/>
    <property type="project" value="InterPro"/>
</dbReference>
<evidence type="ECO:0000256" key="3">
    <source>
        <dbReference type="SAM" id="MobiDB-lite"/>
    </source>
</evidence>
<gene>
    <name evidence="5" type="ORF">OSB04_014057</name>
</gene>
<accession>A0AA38TLZ4</accession>
<sequence>MGLPYVGTVNRADSWSTRISRMTPLSECPDTPETSGTAIQTQPTSATTFYTAYSNFNLPNFEAEKTNNLRVFTFAELKTATNDFDDCHRFEDGTNGSAYKGVIKSLEHPFTEIEVVVKDTNEKLEYRLLSTWLVVVDHPNFVKAIGHCFEYIGRNRTPWFLVYEYMSNRSIGYHLSTSCETPLSWNIRLKVAQDIARGLAYLHQQTNSKVTFGFFTCFNVLLDNHWNAKLWNFWFSRFIPEEGFSRARSMATNTGYVDGEIQTRDLPPTHDVWSYGVFLYELITGRLRLDTDGTKNEQDLVEWVKPYIGSESFELIIDPRLEGNYSLESVQKLSFIANKCLSIDPMSRPNMSEALEMVNQLMTGVPSQPPPLDSLVSVVAIEQKMVFTDGKKTPEKTKSEGERGSTKVQSKKRKSTKVKRKESALIANWATGSLTERLPVWQNRSLDFPFFFLFLAKQNCSHLFLAKQKFAEATAKAIALTTVAAEATSITAVATAATAATAEAPTTTAAED</sequence>
<dbReference type="InterPro" id="IPR000719">
    <property type="entry name" value="Prot_kinase_dom"/>
</dbReference>
<reference evidence="5" key="1">
    <citation type="submission" date="2023-03" db="EMBL/GenBank/DDBJ databases">
        <title>Chromosome-scale reference genome and RAD-based genetic map of yellow starthistle (Centaurea solstitialis) reveal putative structural variation and QTLs associated with invader traits.</title>
        <authorList>
            <person name="Reatini B."/>
            <person name="Cang F.A."/>
            <person name="Jiang Q."/>
            <person name="Mckibben M.T.W."/>
            <person name="Barker M.S."/>
            <person name="Rieseberg L.H."/>
            <person name="Dlugosch K.M."/>
        </authorList>
    </citation>
    <scope>NUCLEOTIDE SEQUENCE</scope>
    <source>
        <strain evidence="5">CAN-66</strain>
        <tissue evidence="5">Leaf</tissue>
    </source>
</reference>
<dbReference type="Gene3D" id="3.30.200.20">
    <property type="entry name" value="Phosphorylase Kinase, domain 1"/>
    <property type="match status" value="1"/>
</dbReference>
<dbReference type="Proteomes" id="UP001172457">
    <property type="component" value="Chromosome 3"/>
</dbReference>
<dbReference type="PROSITE" id="PS50011">
    <property type="entry name" value="PROTEIN_KINASE_DOM"/>
    <property type="match status" value="1"/>
</dbReference>
<comment type="subcellular location">
    <subcellularLocation>
        <location evidence="1">Cell membrane</location>
    </subcellularLocation>
</comment>
<feature type="compositionally biased region" description="Basic and acidic residues" evidence="3">
    <location>
        <begin position="389"/>
        <end position="405"/>
    </location>
</feature>
<dbReference type="EMBL" id="JARYMX010000003">
    <property type="protein sequence ID" value="KAJ9559443.1"/>
    <property type="molecule type" value="Genomic_DNA"/>
</dbReference>
<evidence type="ECO:0000256" key="2">
    <source>
        <dbReference type="ARBA" id="ARBA00022475"/>
    </source>
</evidence>
<dbReference type="GO" id="GO:0004672">
    <property type="term" value="F:protein kinase activity"/>
    <property type="evidence" value="ECO:0007669"/>
    <property type="project" value="InterPro"/>
</dbReference>
<organism evidence="5 6">
    <name type="scientific">Centaurea solstitialis</name>
    <name type="common">yellow star-thistle</name>
    <dbReference type="NCBI Taxonomy" id="347529"/>
    <lineage>
        <taxon>Eukaryota</taxon>
        <taxon>Viridiplantae</taxon>
        <taxon>Streptophyta</taxon>
        <taxon>Embryophyta</taxon>
        <taxon>Tracheophyta</taxon>
        <taxon>Spermatophyta</taxon>
        <taxon>Magnoliopsida</taxon>
        <taxon>eudicotyledons</taxon>
        <taxon>Gunneridae</taxon>
        <taxon>Pentapetalae</taxon>
        <taxon>asterids</taxon>
        <taxon>campanulids</taxon>
        <taxon>Asterales</taxon>
        <taxon>Asteraceae</taxon>
        <taxon>Carduoideae</taxon>
        <taxon>Cardueae</taxon>
        <taxon>Centaureinae</taxon>
        <taxon>Centaurea</taxon>
    </lineage>
</organism>
<dbReference type="SUPFAM" id="SSF56112">
    <property type="entry name" value="Protein kinase-like (PK-like)"/>
    <property type="match status" value="1"/>
</dbReference>
<name>A0AA38TLZ4_9ASTR</name>
<evidence type="ECO:0000313" key="6">
    <source>
        <dbReference type="Proteomes" id="UP001172457"/>
    </source>
</evidence>
<evidence type="ECO:0000256" key="1">
    <source>
        <dbReference type="ARBA" id="ARBA00004236"/>
    </source>
</evidence>
<evidence type="ECO:0000313" key="5">
    <source>
        <dbReference type="EMBL" id="KAJ9559443.1"/>
    </source>
</evidence>
<dbReference type="AlphaFoldDB" id="A0AA38TLZ4"/>
<dbReference type="InterPro" id="IPR011009">
    <property type="entry name" value="Kinase-like_dom_sf"/>
</dbReference>
<protein>
    <recommendedName>
        <fullName evidence="4">Protein kinase domain-containing protein</fullName>
    </recommendedName>
</protein>
<keyword evidence="2" id="KW-1003">Cell membrane</keyword>
<dbReference type="GO" id="GO:0005886">
    <property type="term" value="C:plasma membrane"/>
    <property type="evidence" value="ECO:0007669"/>
    <property type="project" value="UniProtKB-SubCell"/>
</dbReference>
<dbReference type="Gene3D" id="1.10.510.10">
    <property type="entry name" value="Transferase(Phosphotransferase) domain 1"/>
    <property type="match status" value="1"/>
</dbReference>
<feature type="domain" description="Protein kinase" evidence="4">
    <location>
        <begin position="84"/>
        <end position="362"/>
    </location>
</feature>
<dbReference type="Pfam" id="PF07714">
    <property type="entry name" value="PK_Tyr_Ser-Thr"/>
    <property type="match status" value="1"/>
</dbReference>
<proteinExistence type="predicted"/>
<feature type="region of interest" description="Disordered" evidence="3">
    <location>
        <begin position="389"/>
        <end position="417"/>
    </location>
</feature>
<comment type="caution">
    <text evidence="5">The sequence shown here is derived from an EMBL/GenBank/DDBJ whole genome shotgun (WGS) entry which is preliminary data.</text>
</comment>
<dbReference type="InterPro" id="IPR050823">
    <property type="entry name" value="Plant_Ser_Thr_Prot_Kinase"/>
</dbReference>
<dbReference type="PANTHER" id="PTHR45621">
    <property type="entry name" value="OS01G0588500 PROTEIN-RELATED"/>
    <property type="match status" value="1"/>
</dbReference>
<keyword evidence="6" id="KW-1185">Reference proteome</keyword>
<evidence type="ECO:0000259" key="4">
    <source>
        <dbReference type="PROSITE" id="PS50011"/>
    </source>
</evidence>